<feature type="non-terminal residue" evidence="7">
    <location>
        <position position="117"/>
    </location>
</feature>
<dbReference type="PANTHER" id="PTHR30558">
    <property type="entry name" value="EXBD MEMBRANE COMPONENT OF PMF-DRIVEN MACROMOLECULE IMPORT SYSTEM"/>
    <property type="match status" value="1"/>
</dbReference>
<keyword evidence="2" id="KW-1003">Cell membrane</keyword>
<comment type="caution">
    <text evidence="7">The sequence shown here is derived from an EMBL/GenBank/DDBJ whole genome shotgun (WGS) entry which is preliminary data.</text>
</comment>
<dbReference type="AlphaFoldDB" id="A0A0F9QKM1"/>
<proteinExistence type="predicted"/>
<evidence type="ECO:0000256" key="4">
    <source>
        <dbReference type="ARBA" id="ARBA00022989"/>
    </source>
</evidence>
<evidence type="ECO:0000256" key="6">
    <source>
        <dbReference type="SAM" id="Phobius"/>
    </source>
</evidence>
<keyword evidence="3 6" id="KW-0812">Transmembrane</keyword>
<dbReference type="InterPro" id="IPR003400">
    <property type="entry name" value="ExbD"/>
</dbReference>
<evidence type="ECO:0008006" key="8">
    <source>
        <dbReference type="Google" id="ProtNLM"/>
    </source>
</evidence>
<keyword evidence="4 6" id="KW-1133">Transmembrane helix</keyword>
<evidence type="ECO:0000256" key="5">
    <source>
        <dbReference type="ARBA" id="ARBA00023136"/>
    </source>
</evidence>
<evidence type="ECO:0000256" key="1">
    <source>
        <dbReference type="ARBA" id="ARBA00004162"/>
    </source>
</evidence>
<organism evidence="7">
    <name type="scientific">marine sediment metagenome</name>
    <dbReference type="NCBI Taxonomy" id="412755"/>
    <lineage>
        <taxon>unclassified sequences</taxon>
        <taxon>metagenomes</taxon>
        <taxon>ecological metagenomes</taxon>
    </lineage>
</organism>
<protein>
    <recommendedName>
        <fullName evidence="8">Biopolymer transport protein ExbD/TolR</fullName>
    </recommendedName>
</protein>
<evidence type="ECO:0000256" key="2">
    <source>
        <dbReference type="ARBA" id="ARBA00022475"/>
    </source>
</evidence>
<name>A0A0F9QKM1_9ZZZZ</name>
<dbReference type="Pfam" id="PF02472">
    <property type="entry name" value="ExbD"/>
    <property type="match status" value="1"/>
</dbReference>
<dbReference type="PANTHER" id="PTHR30558:SF3">
    <property type="entry name" value="BIOPOLYMER TRANSPORT PROTEIN EXBD-RELATED"/>
    <property type="match status" value="1"/>
</dbReference>
<evidence type="ECO:0000313" key="7">
    <source>
        <dbReference type="EMBL" id="KKN05858.1"/>
    </source>
</evidence>
<gene>
    <name evidence="7" type="ORF">LCGC14_1083040</name>
</gene>
<accession>A0A0F9QKM1</accession>
<dbReference type="GO" id="GO:0022857">
    <property type="term" value="F:transmembrane transporter activity"/>
    <property type="evidence" value="ECO:0007669"/>
    <property type="project" value="InterPro"/>
</dbReference>
<evidence type="ECO:0000256" key="3">
    <source>
        <dbReference type="ARBA" id="ARBA00022692"/>
    </source>
</evidence>
<dbReference type="GO" id="GO:0005886">
    <property type="term" value="C:plasma membrane"/>
    <property type="evidence" value="ECO:0007669"/>
    <property type="project" value="UniProtKB-SubCell"/>
</dbReference>
<sequence>MLLEIAPRKRRNLISLTPLIDVVFILLLFFMLSSSFIRWHQINLQSASESQSQTPDLRILKIESNEGQLSFNGTRLFMNDDAGIQKFVAENKQATFVITVIEGIKIQVMVDLLDQLK</sequence>
<comment type="subcellular location">
    <subcellularLocation>
        <location evidence="1">Cell membrane</location>
        <topology evidence="1">Single-pass membrane protein</topology>
    </subcellularLocation>
</comment>
<dbReference type="EMBL" id="LAZR01004754">
    <property type="protein sequence ID" value="KKN05858.1"/>
    <property type="molecule type" value="Genomic_DNA"/>
</dbReference>
<feature type="transmembrane region" description="Helical" evidence="6">
    <location>
        <begin position="12"/>
        <end position="32"/>
    </location>
</feature>
<reference evidence="7" key="1">
    <citation type="journal article" date="2015" name="Nature">
        <title>Complex archaea that bridge the gap between prokaryotes and eukaryotes.</title>
        <authorList>
            <person name="Spang A."/>
            <person name="Saw J.H."/>
            <person name="Jorgensen S.L."/>
            <person name="Zaremba-Niedzwiedzka K."/>
            <person name="Martijn J."/>
            <person name="Lind A.E."/>
            <person name="van Eijk R."/>
            <person name="Schleper C."/>
            <person name="Guy L."/>
            <person name="Ettema T.J."/>
        </authorList>
    </citation>
    <scope>NUCLEOTIDE SEQUENCE</scope>
</reference>
<keyword evidence="5 6" id="KW-0472">Membrane</keyword>